<dbReference type="InterPro" id="IPR029044">
    <property type="entry name" value="Nucleotide-diphossugar_trans"/>
</dbReference>
<name>A0A6J6UAT9_9ZZZZ</name>
<dbReference type="SUPFAM" id="SSF53335">
    <property type="entry name" value="S-adenosyl-L-methionine-dependent methyltransferases"/>
    <property type="match status" value="1"/>
</dbReference>
<reference evidence="1" key="1">
    <citation type="submission" date="2020-05" db="EMBL/GenBank/DDBJ databases">
        <authorList>
            <person name="Chiriac C."/>
            <person name="Salcher M."/>
            <person name="Ghai R."/>
            <person name="Kavagutti S V."/>
        </authorList>
    </citation>
    <scope>NUCLEOTIDE SEQUENCE</scope>
</reference>
<dbReference type="PANTHER" id="PTHR43861">
    <property type="entry name" value="TRANS-ACONITATE 2-METHYLTRANSFERASE-RELATED"/>
    <property type="match status" value="1"/>
</dbReference>
<dbReference type="Gene3D" id="3.40.50.150">
    <property type="entry name" value="Vaccinia Virus protein VP39"/>
    <property type="match status" value="1"/>
</dbReference>
<gene>
    <name evidence="1" type="ORF">UFOPK2855_00444</name>
</gene>
<dbReference type="EMBL" id="CAEZZK010000066">
    <property type="protein sequence ID" value="CAB4756902.1"/>
    <property type="molecule type" value="Genomic_DNA"/>
</dbReference>
<sequence length="473" mass="53516">MKKVIVLLVDCNDETKLEELMLESQKGANNLIDQFIICYSKTFKDNKPKDTSSKIQRVSSDIEVTRHSLNLGHGGDQKVVFRSIANIDSGVLVVINGEGQYSLKRISEIAQPIIRGEADVVLSSLRRHKRDLKQFSTFVNNFLSGVKFENWHSEYRAYSISSLNSINFVESPDGLSFDTDVLLQLNSAGFRIAKVANNSNMGSESAHSLGLIAIIQSLVTVIRHRLKIMGFAPSNVMPASYRFKFNEYSSHSKLRDVLQNIPQSRVLDLGCADGQLSEVAALLGHEVTAVDIESGPKSSTQIKFFQHDLENDLPISLTEKFDVVLCADILEHLRKPDVMLFKLLPRLSSRGIILVSIPNFGHWYPRIRTLLGRFDYDARGILDQTHLRFFTRRSFSKMATKAGYKVKRLSVTGTPFEVMLREAPKRNFSWSFLISTLSNIDRIFCKIRPTLFAYQFIFELTPMVPLISDELNN</sequence>
<organism evidence="1">
    <name type="scientific">freshwater metagenome</name>
    <dbReference type="NCBI Taxonomy" id="449393"/>
    <lineage>
        <taxon>unclassified sequences</taxon>
        <taxon>metagenomes</taxon>
        <taxon>ecological metagenomes</taxon>
    </lineage>
</organism>
<protein>
    <submittedName>
        <fullName evidence="1">Unannotated protein</fullName>
    </submittedName>
</protein>
<dbReference type="AlphaFoldDB" id="A0A6J6UAT9"/>
<accession>A0A6J6UAT9</accession>
<dbReference type="SUPFAM" id="SSF53448">
    <property type="entry name" value="Nucleotide-diphospho-sugar transferases"/>
    <property type="match status" value="1"/>
</dbReference>
<dbReference type="CDD" id="cd02440">
    <property type="entry name" value="AdoMet_MTases"/>
    <property type="match status" value="1"/>
</dbReference>
<dbReference type="InterPro" id="IPR029063">
    <property type="entry name" value="SAM-dependent_MTases_sf"/>
</dbReference>
<evidence type="ECO:0000313" key="1">
    <source>
        <dbReference type="EMBL" id="CAB4756902.1"/>
    </source>
</evidence>
<proteinExistence type="predicted"/>
<dbReference type="Pfam" id="PF13489">
    <property type="entry name" value="Methyltransf_23"/>
    <property type="match status" value="1"/>
</dbReference>